<dbReference type="PANTHER" id="PTHR45339">
    <property type="entry name" value="HYBRID SIGNAL TRANSDUCTION HISTIDINE KINASE J"/>
    <property type="match status" value="1"/>
</dbReference>
<protein>
    <recommendedName>
        <fullName evidence="10">Sensory/regulatory protein RpfC</fullName>
        <ecNumber evidence="2">2.7.13.3</ecNumber>
    </recommendedName>
</protein>
<dbReference type="PRINTS" id="PR00344">
    <property type="entry name" value="BCTRLSENSOR"/>
</dbReference>
<keyword evidence="7" id="KW-0067">ATP-binding</keyword>
<dbReference type="FunFam" id="1.10.287.130:FF:000002">
    <property type="entry name" value="Two-component osmosensing histidine kinase"/>
    <property type="match status" value="1"/>
</dbReference>
<comment type="catalytic activity">
    <reaction evidence="1">
        <text>ATP + protein L-histidine = ADP + protein N-phospho-L-histidine.</text>
        <dbReference type="EC" id="2.7.13.3"/>
    </reaction>
</comment>
<evidence type="ECO:0000256" key="9">
    <source>
        <dbReference type="ARBA" id="ARBA00064003"/>
    </source>
</evidence>
<evidence type="ECO:0000256" key="5">
    <source>
        <dbReference type="ARBA" id="ARBA00022741"/>
    </source>
</evidence>
<evidence type="ECO:0000313" key="16">
    <source>
        <dbReference type="Proteomes" id="UP000542342"/>
    </source>
</evidence>
<dbReference type="PANTHER" id="PTHR45339:SF1">
    <property type="entry name" value="HYBRID SIGNAL TRANSDUCTION HISTIDINE KINASE J"/>
    <property type="match status" value="1"/>
</dbReference>
<evidence type="ECO:0000256" key="13">
    <source>
        <dbReference type="SAM" id="Phobius"/>
    </source>
</evidence>
<feature type="transmembrane region" description="Helical" evidence="13">
    <location>
        <begin position="122"/>
        <end position="144"/>
    </location>
</feature>
<keyword evidence="4" id="KW-0808">Transferase</keyword>
<dbReference type="Pfam" id="PF02518">
    <property type="entry name" value="HATPase_c"/>
    <property type="match status" value="1"/>
</dbReference>
<comment type="caution">
    <text evidence="15">The sequence shown here is derived from an EMBL/GenBank/DDBJ whole genome shotgun (WGS) entry which is preliminary data.</text>
</comment>
<feature type="transmembrane region" description="Helical" evidence="13">
    <location>
        <begin position="96"/>
        <end position="116"/>
    </location>
</feature>
<dbReference type="CDD" id="cd00082">
    <property type="entry name" value="HisKA"/>
    <property type="match status" value="1"/>
</dbReference>
<feature type="non-terminal residue" evidence="15">
    <location>
        <position position="522"/>
    </location>
</feature>
<reference evidence="15 16" key="1">
    <citation type="submission" date="2020-07" db="EMBL/GenBank/DDBJ databases">
        <title>Thermogemmata thermophila gen. nov., sp. nov., a novel moderate thermophilic planctomycete from a Kamchatka hot spring.</title>
        <authorList>
            <person name="Elcheninov A.G."/>
            <person name="Podosokorskaya O.A."/>
            <person name="Kovaleva O.L."/>
            <person name="Novikov A."/>
            <person name="Bonch-Osmolovskaya E.A."/>
            <person name="Toshchakov S.V."/>
            <person name="Kublanov I.V."/>
        </authorList>
    </citation>
    <scope>NUCLEOTIDE SEQUENCE [LARGE SCALE GENOMIC DNA]</scope>
    <source>
        <strain evidence="15 16">2918</strain>
    </source>
</reference>
<organism evidence="15 16">
    <name type="scientific">Thermogemmata fonticola</name>
    <dbReference type="NCBI Taxonomy" id="2755323"/>
    <lineage>
        <taxon>Bacteria</taxon>
        <taxon>Pseudomonadati</taxon>
        <taxon>Planctomycetota</taxon>
        <taxon>Planctomycetia</taxon>
        <taxon>Gemmatales</taxon>
        <taxon>Gemmataceae</taxon>
        <taxon>Thermogemmata</taxon>
    </lineage>
</organism>
<dbReference type="InterPro" id="IPR005467">
    <property type="entry name" value="His_kinase_dom"/>
</dbReference>
<dbReference type="GO" id="GO:0005524">
    <property type="term" value="F:ATP binding"/>
    <property type="evidence" value="ECO:0007669"/>
    <property type="project" value="UniProtKB-KW"/>
</dbReference>
<feature type="domain" description="Histidine kinase" evidence="14">
    <location>
        <begin position="281"/>
        <end position="502"/>
    </location>
</feature>
<keyword evidence="13" id="KW-0812">Transmembrane</keyword>
<keyword evidence="16" id="KW-1185">Reference proteome</keyword>
<dbReference type="AlphaFoldDB" id="A0A7V8VDH4"/>
<proteinExistence type="predicted"/>
<dbReference type="SUPFAM" id="SSF55874">
    <property type="entry name" value="ATPase domain of HSP90 chaperone/DNA topoisomerase II/histidine kinase"/>
    <property type="match status" value="1"/>
</dbReference>
<dbReference type="InterPro" id="IPR036890">
    <property type="entry name" value="HATPase_C_sf"/>
</dbReference>
<feature type="region of interest" description="Disordered" evidence="12">
    <location>
        <begin position="1"/>
        <end position="40"/>
    </location>
</feature>
<dbReference type="PROSITE" id="PS50109">
    <property type="entry name" value="HIS_KIN"/>
    <property type="match status" value="1"/>
</dbReference>
<keyword evidence="6" id="KW-0418">Kinase</keyword>
<evidence type="ECO:0000256" key="7">
    <source>
        <dbReference type="ARBA" id="ARBA00022840"/>
    </source>
</evidence>
<evidence type="ECO:0000256" key="6">
    <source>
        <dbReference type="ARBA" id="ARBA00022777"/>
    </source>
</evidence>
<evidence type="ECO:0000259" key="14">
    <source>
        <dbReference type="PROSITE" id="PS50109"/>
    </source>
</evidence>
<keyword evidence="5" id="KW-0547">Nucleotide-binding</keyword>
<evidence type="ECO:0000256" key="10">
    <source>
        <dbReference type="ARBA" id="ARBA00068150"/>
    </source>
</evidence>
<name>A0A7V8VDH4_9BACT</name>
<evidence type="ECO:0000256" key="8">
    <source>
        <dbReference type="ARBA" id="ARBA00023012"/>
    </source>
</evidence>
<dbReference type="CDD" id="cd16922">
    <property type="entry name" value="HATPase_EvgS-ArcB-TorS-like"/>
    <property type="match status" value="1"/>
</dbReference>
<gene>
    <name evidence="15" type="ORF">H0921_06090</name>
</gene>
<feature type="compositionally biased region" description="Basic and acidic residues" evidence="12">
    <location>
        <begin position="15"/>
        <end position="24"/>
    </location>
</feature>
<dbReference type="Pfam" id="PF00512">
    <property type="entry name" value="HisKA"/>
    <property type="match status" value="1"/>
</dbReference>
<dbReference type="Gene3D" id="1.10.287.130">
    <property type="match status" value="1"/>
</dbReference>
<evidence type="ECO:0000256" key="1">
    <source>
        <dbReference type="ARBA" id="ARBA00000085"/>
    </source>
</evidence>
<keyword evidence="13" id="KW-0472">Membrane</keyword>
<dbReference type="SMART" id="SM00387">
    <property type="entry name" value="HATPase_c"/>
    <property type="match status" value="1"/>
</dbReference>
<dbReference type="InterPro" id="IPR003661">
    <property type="entry name" value="HisK_dim/P_dom"/>
</dbReference>
<evidence type="ECO:0000256" key="12">
    <source>
        <dbReference type="SAM" id="MobiDB-lite"/>
    </source>
</evidence>
<sequence length="522" mass="57291">MELRDSASVEGKASAGREECEGGPDRFASPAERPTSGGRERRVEELVAAELSLIHRRTDRLFAGLLVCEWLAAIALAIWVAPWTWAGVESRVHPHVWGASLLGGLIVSLPLIFVLLHPGQVWTRHVIAAAQMLMSALLIHLTGGRIETHFHVFGSLAFLAFYRDWRVLITASAVVAADHFLRGWLWPESVYGTAWGASWRWLEHAGWVLFEDIFLIYACVIGVKDLRVAAHRQAAVEEAHAAVEEQVRQRTQQLQEAMAVAEAARAAAEAANAAKSAFLANMSHEIRTPMNGVLGMTELLLESELTAEQREGLNVIKSSAETLLAVINDILDFSKIEAGRLDLDPVPVLLRDLISDTLRGLAPQAHSKRLELTCDVAAEVADTVWVDPVRLRQVLINLVGNAIKFTPQGEVSVRVALVAAEGEVQRVRFSVSDTGIGIPPDKLQAIFQPFTQADGSTTRRYGGTGLGLTICDRLIRMMGGRIWVESTVGQGSTFHFEIPLRRAHGSIERRMIIPVDLTDLPI</sequence>
<comment type="subunit">
    <text evidence="9">At low DSF concentrations, interacts with RpfF.</text>
</comment>
<evidence type="ECO:0000256" key="4">
    <source>
        <dbReference type="ARBA" id="ARBA00022679"/>
    </source>
</evidence>
<feature type="transmembrane region" description="Helical" evidence="13">
    <location>
        <begin position="61"/>
        <end position="84"/>
    </location>
</feature>
<evidence type="ECO:0000256" key="3">
    <source>
        <dbReference type="ARBA" id="ARBA00022553"/>
    </source>
</evidence>
<keyword evidence="13" id="KW-1133">Transmembrane helix</keyword>
<dbReference type="EC" id="2.7.13.3" evidence="2"/>
<dbReference type="SMART" id="SM00388">
    <property type="entry name" value="HisKA"/>
    <property type="match status" value="1"/>
</dbReference>
<dbReference type="InterPro" id="IPR003594">
    <property type="entry name" value="HATPase_dom"/>
</dbReference>
<dbReference type="InterPro" id="IPR004358">
    <property type="entry name" value="Sig_transdc_His_kin-like_C"/>
</dbReference>
<keyword evidence="3" id="KW-0597">Phosphoprotein</keyword>
<dbReference type="FunFam" id="3.30.565.10:FF:000010">
    <property type="entry name" value="Sensor histidine kinase RcsC"/>
    <property type="match status" value="1"/>
</dbReference>
<dbReference type="GO" id="GO:0000155">
    <property type="term" value="F:phosphorelay sensor kinase activity"/>
    <property type="evidence" value="ECO:0007669"/>
    <property type="project" value="InterPro"/>
</dbReference>
<dbReference type="EMBL" id="JACEFB010000002">
    <property type="protein sequence ID" value="MBA2225732.1"/>
    <property type="molecule type" value="Genomic_DNA"/>
</dbReference>
<evidence type="ECO:0000256" key="2">
    <source>
        <dbReference type="ARBA" id="ARBA00012438"/>
    </source>
</evidence>
<keyword evidence="8" id="KW-0902">Two-component regulatory system</keyword>
<dbReference type="SUPFAM" id="SSF47384">
    <property type="entry name" value="Homodimeric domain of signal transducing histidine kinase"/>
    <property type="match status" value="1"/>
</dbReference>
<dbReference type="Gene3D" id="3.30.565.10">
    <property type="entry name" value="Histidine kinase-like ATPase, C-terminal domain"/>
    <property type="match status" value="1"/>
</dbReference>
<dbReference type="Proteomes" id="UP000542342">
    <property type="component" value="Unassembled WGS sequence"/>
</dbReference>
<accession>A0A7V8VDH4</accession>
<evidence type="ECO:0000313" key="15">
    <source>
        <dbReference type="EMBL" id="MBA2225732.1"/>
    </source>
</evidence>
<keyword evidence="11" id="KW-0175">Coiled coil</keyword>
<dbReference type="InterPro" id="IPR036097">
    <property type="entry name" value="HisK_dim/P_sf"/>
</dbReference>
<dbReference type="RefSeq" id="WP_261345453.1">
    <property type="nucleotide sequence ID" value="NZ_JACEFB010000002.1"/>
</dbReference>
<evidence type="ECO:0000256" key="11">
    <source>
        <dbReference type="SAM" id="Coils"/>
    </source>
</evidence>
<feature type="coiled-coil region" evidence="11">
    <location>
        <begin position="244"/>
        <end position="274"/>
    </location>
</feature>